<evidence type="ECO:0000313" key="2">
    <source>
        <dbReference type="Proteomes" id="UP001165986"/>
    </source>
</evidence>
<sequence length="74" mass="8761">MTKDINKFYLAQTDVETMKIMSNYMTQMAELVEQIKLYSYNPNLAQKEINLINLMCLQVRQYNPNFNLPIHPGF</sequence>
<keyword evidence="2" id="KW-1185">Reference proteome</keyword>
<dbReference type="RefSeq" id="WP_191761663.1">
    <property type="nucleotide sequence ID" value="NZ_VJXY01000065.1"/>
</dbReference>
<protein>
    <submittedName>
        <fullName evidence="1">Uncharacterized protein</fullName>
    </submittedName>
</protein>
<reference evidence="1" key="1">
    <citation type="submission" date="2019-07" db="EMBL/GenBank/DDBJ databases">
        <title>Toxilogical consequences of a new and cryptic species of cyanobacteria (Komarekiella delphini-convector) recovered from the epidermis of a bottlenose dolphin and 1500 ft. in the air.</title>
        <authorList>
            <person name="Brown A.O."/>
            <person name="Dvorak P."/>
            <person name="Villanueva C.D."/>
            <person name="Foss A.J."/>
            <person name="Garvey A.D."/>
            <person name="Gibson Q.A."/>
            <person name="Johansen J.R."/>
            <person name="Casamatta D.A."/>
        </authorList>
    </citation>
    <scope>NUCLEOTIDE SEQUENCE</scope>
    <source>
        <strain evidence="1">SJRDD-AB1</strain>
    </source>
</reference>
<evidence type="ECO:0000313" key="1">
    <source>
        <dbReference type="EMBL" id="MBD6620411.1"/>
    </source>
</evidence>
<dbReference type="Proteomes" id="UP001165986">
    <property type="component" value="Unassembled WGS sequence"/>
</dbReference>
<organism evidence="1 2">
    <name type="scientific">Komarekiella delphini-convector SJRDD-AB1</name>
    <dbReference type="NCBI Taxonomy" id="2593771"/>
    <lineage>
        <taxon>Bacteria</taxon>
        <taxon>Bacillati</taxon>
        <taxon>Cyanobacteriota</taxon>
        <taxon>Cyanophyceae</taxon>
        <taxon>Nostocales</taxon>
        <taxon>Nostocaceae</taxon>
        <taxon>Komarekiella</taxon>
        <taxon>Komarekiella delphini-convector</taxon>
    </lineage>
</organism>
<accession>A0AA40T3S1</accession>
<dbReference type="AlphaFoldDB" id="A0AA40T3S1"/>
<name>A0AA40T3S1_9NOST</name>
<gene>
    <name evidence="1" type="ORF">FNW02_32670</name>
</gene>
<dbReference type="EMBL" id="VJXY01000065">
    <property type="protein sequence ID" value="MBD6620411.1"/>
    <property type="molecule type" value="Genomic_DNA"/>
</dbReference>
<proteinExistence type="predicted"/>
<comment type="caution">
    <text evidence="1">The sequence shown here is derived from an EMBL/GenBank/DDBJ whole genome shotgun (WGS) entry which is preliminary data.</text>
</comment>